<feature type="transmembrane region" description="Helical" evidence="5">
    <location>
        <begin position="131"/>
        <end position="151"/>
    </location>
</feature>
<evidence type="ECO:0000313" key="7">
    <source>
        <dbReference type="EMBL" id="OPJ63064.1"/>
    </source>
</evidence>
<dbReference type="OrthoDB" id="1655516at2"/>
<dbReference type="Pfam" id="PF12698">
    <property type="entry name" value="ABC2_membrane_3"/>
    <property type="match status" value="1"/>
</dbReference>
<dbReference type="GO" id="GO:0016020">
    <property type="term" value="C:membrane"/>
    <property type="evidence" value="ECO:0007669"/>
    <property type="project" value="UniProtKB-SubCell"/>
</dbReference>
<feature type="transmembrane region" description="Helical" evidence="5">
    <location>
        <begin position="207"/>
        <end position="228"/>
    </location>
</feature>
<proteinExistence type="predicted"/>
<dbReference type="InterPro" id="IPR013525">
    <property type="entry name" value="ABC2_TM"/>
</dbReference>
<dbReference type="Proteomes" id="UP000190080">
    <property type="component" value="Unassembled WGS sequence"/>
</dbReference>
<dbReference type="GO" id="GO:0140359">
    <property type="term" value="F:ABC-type transporter activity"/>
    <property type="evidence" value="ECO:0007669"/>
    <property type="project" value="InterPro"/>
</dbReference>
<reference evidence="7 8" key="1">
    <citation type="submission" date="2017-03" db="EMBL/GenBank/DDBJ databases">
        <title>Genome sequence of Clostridium oryzae DSM 28571.</title>
        <authorList>
            <person name="Poehlein A."/>
            <person name="Daniel R."/>
        </authorList>
    </citation>
    <scope>NUCLEOTIDE SEQUENCE [LARGE SCALE GENOMIC DNA]</scope>
    <source>
        <strain evidence="7 8">DSM 28571</strain>
    </source>
</reference>
<evidence type="ECO:0000259" key="6">
    <source>
        <dbReference type="Pfam" id="PF12698"/>
    </source>
</evidence>
<keyword evidence="4 5" id="KW-0472">Membrane</keyword>
<feature type="transmembrane region" description="Helical" evidence="5">
    <location>
        <begin position="172"/>
        <end position="195"/>
    </location>
</feature>
<feature type="transmembrane region" description="Helical" evidence="5">
    <location>
        <begin position="18"/>
        <end position="38"/>
    </location>
</feature>
<evidence type="ECO:0000256" key="4">
    <source>
        <dbReference type="ARBA" id="ARBA00023136"/>
    </source>
</evidence>
<evidence type="ECO:0000256" key="3">
    <source>
        <dbReference type="ARBA" id="ARBA00022989"/>
    </source>
</evidence>
<evidence type="ECO:0000256" key="2">
    <source>
        <dbReference type="ARBA" id="ARBA00022692"/>
    </source>
</evidence>
<feature type="transmembrane region" description="Helical" evidence="5">
    <location>
        <begin position="240"/>
        <end position="259"/>
    </location>
</feature>
<dbReference type="RefSeq" id="WP_079422840.1">
    <property type="nucleotide sequence ID" value="NZ_MZGV01000011.1"/>
</dbReference>
<keyword evidence="2 5" id="KW-0812">Transmembrane</keyword>
<evidence type="ECO:0000256" key="5">
    <source>
        <dbReference type="SAM" id="Phobius"/>
    </source>
</evidence>
<comment type="caution">
    <text evidence="7">The sequence shown here is derived from an EMBL/GenBank/DDBJ whole genome shotgun (WGS) entry which is preliminary data.</text>
</comment>
<gene>
    <name evidence="7" type="ORF">CLORY_14300</name>
</gene>
<protein>
    <submittedName>
        <fullName evidence="7">ABC-2 family transporter protein</fullName>
    </submittedName>
</protein>
<evidence type="ECO:0000313" key="8">
    <source>
        <dbReference type="Proteomes" id="UP000190080"/>
    </source>
</evidence>
<evidence type="ECO:0000256" key="1">
    <source>
        <dbReference type="ARBA" id="ARBA00004141"/>
    </source>
</evidence>
<sequence>MIAFLKNNYYRISSRKHYIFISIIMTVISIVAAVYMASKADAKLSLALITQRHTTAIQSKYINFTIMRQKPERYQLILGKYDGIIVDRGNGKFDFETVKGNDFKNMMRTAVQNPKNFVSENKGRRGVGSNIIGYVMMFLLIQSVLFMFMLAEDMELGQIKRIAAAPISFFKYLAANFISILIMIFTPAIITLIIMKVGFAFDIGFSLAQYAAFLLIISFIGIAFAMFITSLVKTADTANMIGNSVVVLTTILAGSFYSFEKGNEFLQRILWVIPQKDYLYFVQGIEEGKKVYNMFPQLSYVIIISTALFIFSIVKIKNDYILKRN</sequence>
<name>A0A1V4ITE4_9CLOT</name>
<accession>A0A1V4ITE4</accession>
<keyword evidence="3 5" id="KW-1133">Transmembrane helix</keyword>
<comment type="subcellular location">
    <subcellularLocation>
        <location evidence="1">Membrane</location>
        <topology evidence="1">Multi-pass membrane protein</topology>
    </subcellularLocation>
</comment>
<dbReference type="AlphaFoldDB" id="A0A1V4ITE4"/>
<organism evidence="7 8">
    <name type="scientific">Clostridium oryzae</name>
    <dbReference type="NCBI Taxonomy" id="1450648"/>
    <lineage>
        <taxon>Bacteria</taxon>
        <taxon>Bacillati</taxon>
        <taxon>Bacillota</taxon>
        <taxon>Clostridia</taxon>
        <taxon>Eubacteriales</taxon>
        <taxon>Clostridiaceae</taxon>
        <taxon>Clostridium</taxon>
    </lineage>
</organism>
<feature type="domain" description="ABC-2 type transporter transmembrane" evidence="6">
    <location>
        <begin position="105"/>
        <end position="313"/>
    </location>
</feature>
<dbReference type="STRING" id="1450648.CLORY_14300"/>
<dbReference type="EMBL" id="MZGV01000011">
    <property type="protein sequence ID" value="OPJ63064.1"/>
    <property type="molecule type" value="Genomic_DNA"/>
</dbReference>
<keyword evidence="8" id="KW-1185">Reference proteome</keyword>
<feature type="transmembrane region" description="Helical" evidence="5">
    <location>
        <begin position="298"/>
        <end position="316"/>
    </location>
</feature>